<comment type="caution">
    <text evidence="2">The sequence shown here is derived from an EMBL/GenBank/DDBJ whole genome shotgun (WGS) entry which is preliminary data.</text>
</comment>
<accession>A0A8T0RDW8</accession>
<feature type="compositionally biased region" description="Basic and acidic residues" evidence="1">
    <location>
        <begin position="179"/>
        <end position="194"/>
    </location>
</feature>
<name>A0A8T0RDW8_PANVG</name>
<dbReference type="PANTHER" id="PTHR33168">
    <property type="entry name" value="STRESS INDUCED PROTEIN-RELATED"/>
    <property type="match status" value="1"/>
</dbReference>
<dbReference type="EMBL" id="CM029047">
    <property type="protein sequence ID" value="KAG2584061.1"/>
    <property type="molecule type" value="Genomic_DNA"/>
</dbReference>
<sequence>MDASSSAQPPDHSHRDAKHRRPQLHNLNVQVPTAPATNVGCFSGCFRPSPTSSSSSSPSAHSSSYGHGGLTDRPASPSLIRADRPASPSLIRSPSAWIKAKGQTFGSSAKHARRRSRDTQYDALSYARNFDEGGTDGEGEEEAAGDALRHRCFASRLPGSPTPAGSPKGLATGGGGNGKAREPARETTGRNLEE</sequence>
<protein>
    <submittedName>
        <fullName evidence="2">Uncharacterized protein</fullName>
    </submittedName>
</protein>
<evidence type="ECO:0000313" key="3">
    <source>
        <dbReference type="Proteomes" id="UP000823388"/>
    </source>
</evidence>
<feature type="compositionally biased region" description="Acidic residues" evidence="1">
    <location>
        <begin position="133"/>
        <end position="144"/>
    </location>
</feature>
<dbReference type="Proteomes" id="UP000823388">
    <property type="component" value="Chromosome 6K"/>
</dbReference>
<feature type="compositionally biased region" description="Low complexity" evidence="1">
    <location>
        <begin position="48"/>
        <end position="64"/>
    </location>
</feature>
<evidence type="ECO:0000256" key="1">
    <source>
        <dbReference type="SAM" id="MobiDB-lite"/>
    </source>
</evidence>
<reference evidence="2" key="1">
    <citation type="submission" date="2020-05" db="EMBL/GenBank/DDBJ databases">
        <title>WGS assembly of Panicum virgatum.</title>
        <authorList>
            <person name="Lovell J.T."/>
            <person name="Jenkins J."/>
            <person name="Shu S."/>
            <person name="Juenger T.E."/>
            <person name="Schmutz J."/>
        </authorList>
    </citation>
    <scope>NUCLEOTIDE SEQUENCE</scope>
    <source>
        <strain evidence="2">AP13</strain>
    </source>
</reference>
<evidence type="ECO:0000313" key="2">
    <source>
        <dbReference type="EMBL" id="KAG2584061.1"/>
    </source>
</evidence>
<dbReference type="AlphaFoldDB" id="A0A8T0RDW8"/>
<gene>
    <name evidence="2" type="ORF">PVAP13_6KG268700</name>
</gene>
<organism evidence="2 3">
    <name type="scientific">Panicum virgatum</name>
    <name type="common">Blackwell switchgrass</name>
    <dbReference type="NCBI Taxonomy" id="38727"/>
    <lineage>
        <taxon>Eukaryota</taxon>
        <taxon>Viridiplantae</taxon>
        <taxon>Streptophyta</taxon>
        <taxon>Embryophyta</taxon>
        <taxon>Tracheophyta</taxon>
        <taxon>Spermatophyta</taxon>
        <taxon>Magnoliopsida</taxon>
        <taxon>Liliopsida</taxon>
        <taxon>Poales</taxon>
        <taxon>Poaceae</taxon>
        <taxon>PACMAD clade</taxon>
        <taxon>Panicoideae</taxon>
        <taxon>Panicodae</taxon>
        <taxon>Paniceae</taxon>
        <taxon>Panicinae</taxon>
        <taxon>Panicum</taxon>
        <taxon>Panicum sect. Hiantes</taxon>
    </lineage>
</organism>
<keyword evidence="3" id="KW-1185">Reference proteome</keyword>
<proteinExistence type="predicted"/>
<feature type="region of interest" description="Disordered" evidence="1">
    <location>
        <begin position="1"/>
        <end position="194"/>
    </location>
</feature>